<dbReference type="RefSeq" id="XP_017867394.1">
    <property type="nucleotide sequence ID" value="XM_018011905.1"/>
</dbReference>
<reference evidence="4" key="1">
    <citation type="journal article" date="1997" name="Nucleic Acids Res.">
        <title>tRNAscan-SE: a program for improved detection of transfer RNA genes in genomic sequence.</title>
        <authorList>
            <person name="Lowe T.M."/>
            <person name="Eddy S.R."/>
        </authorList>
    </citation>
    <scope>NUCLEOTIDE SEQUENCE [LARGE SCALE GENOMIC DNA]</scope>
</reference>
<evidence type="ECO:0000256" key="1">
    <source>
        <dbReference type="ARBA" id="ARBA00038097"/>
    </source>
</evidence>
<proteinExistence type="inferred from homology"/>
<dbReference type="PANTHER" id="PTHR42886">
    <property type="entry name" value="RE40534P-RELATED"/>
    <property type="match status" value="1"/>
</dbReference>
<evidence type="ECO:0000259" key="3">
    <source>
        <dbReference type="Pfam" id="PF00561"/>
    </source>
</evidence>
<dbReference type="InterPro" id="IPR000073">
    <property type="entry name" value="AB_hydrolase_1"/>
</dbReference>
<dbReference type="Proteomes" id="UP000694904">
    <property type="component" value="Chromosome 5"/>
</dbReference>
<dbReference type="PANTHER" id="PTHR42886:SF29">
    <property type="entry name" value="PUMMELIG, ISOFORM A"/>
    <property type="match status" value="1"/>
</dbReference>
<keyword evidence="4" id="KW-1185">Reference proteome</keyword>
<dbReference type="Gene3D" id="3.40.50.1820">
    <property type="entry name" value="alpha/beta hydrolase"/>
    <property type="match status" value="1"/>
</dbReference>
<organism evidence="4 5">
    <name type="scientific">Drosophila arizonae</name>
    <name type="common">Fruit fly</name>
    <dbReference type="NCBI Taxonomy" id="7263"/>
    <lineage>
        <taxon>Eukaryota</taxon>
        <taxon>Metazoa</taxon>
        <taxon>Ecdysozoa</taxon>
        <taxon>Arthropoda</taxon>
        <taxon>Hexapoda</taxon>
        <taxon>Insecta</taxon>
        <taxon>Pterygota</taxon>
        <taxon>Neoptera</taxon>
        <taxon>Endopterygota</taxon>
        <taxon>Diptera</taxon>
        <taxon>Brachycera</taxon>
        <taxon>Muscomorpha</taxon>
        <taxon>Ephydroidea</taxon>
        <taxon>Drosophilidae</taxon>
        <taxon>Drosophila</taxon>
    </lineage>
</organism>
<dbReference type="SUPFAM" id="SSF53474">
    <property type="entry name" value="alpha/beta-Hydrolases"/>
    <property type="match status" value="1"/>
</dbReference>
<accession>A0ABM1PJK8</accession>
<feature type="region of interest" description="Disordered" evidence="2">
    <location>
        <begin position="1"/>
        <end position="20"/>
    </location>
</feature>
<dbReference type="GeneID" id="108616592"/>
<name>A0ABM1PJK8_DROAR</name>
<feature type="domain" description="AB hydrolase-1" evidence="3">
    <location>
        <begin position="96"/>
        <end position="355"/>
    </location>
</feature>
<comment type="similarity">
    <text evidence="1">Belongs to the peptidase S33 family. ABHD4/ABHD5 subfamily.</text>
</comment>
<evidence type="ECO:0000313" key="5">
    <source>
        <dbReference type="RefSeq" id="XP_017867394.1"/>
    </source>
</evidence>
<dbReference type="PRINTS" id="PR00111">
    <property type="entry name" value="ABHYDROLASE"/>
</dbReference>
<protein>
    <submittedName>
        <fullName evidence="5">Protein ABHD4</fullName>
    </submittedName>
</protein>
<sequence length="476" mass="52773">MSGTLSLPNQAEGPADAPLEARSMDVEVSKTNGFSLWQWWHNWTASSPTMLRAVEKKILSYLKLPYRGFFVDIGPAVGDADKIWTVSMNTESKEVPLVLLHGLGAGVALWVMNLDAFAKDRPVYAMDVLGFGRSSRPMFAKDALICEKQFVKSVEEWRREMNITDMILLGHSMGGFIASSYALSYPERVRHLILADPWGFPEKPAESTNTKQIPLWLRAIARVLTPLNPLWALRAAGPFGQWVVQKTRPDIMRKFQSTIEEDINLLPQYIHQCNAQRPSGESAFHSMMQSFGWAKHPMIHRIKDVRSDIPITFIYGSRSWIDSASGEKIKSQRGTNMVDIKIVTGAGHHVYADKPDVFNRYVNETCDIYKVNKGERQLQQLPQPVAAAMQMIHGPTESDEEHDVPNLNTAAATVEIKPEADAAQDVTSTTTKDAVAGATPVAATSAQATKATAKTKATKGEQSTNPDVDLADVKRK</sequence>
<reference evidence="5" key="3">
    <citation type="submission" date="2025-08" db="UniProtKB">
        <authorList>
            <consortium name="RefSeq"/>
        </authorList>
    </citation>
    <scope>IDENTIFICATION</scope>
    <source>
        <tissue evidence="5">Whole organism</tissue>
    </source>
</reference>
<feature type="region of interest" description="Disordered" evidence="2">
    <location>
        <begin position="419"/>
        <end position="476"/>
    </location>
</feature>
<dbReference type="Pfam" id="PF00561">
    <property type="entry name" value="Abhydrolase_1"/>
    <property type="match status" value="1"/>
</dbReference>
<reference evidence="4" key="2">
    <citation type="journal article" date="2016" name="G3 (Bethesda)">
        <title>Genome Evolution in Three Species of Cactophilic Drosophila.</title>
        <authorList>
            <person name="Sanchez-Flores A."/>
            <person name="Penazola F."/>
            <person name="Carpinteyro-Ponce J."/>
            <person name="Nazario-Yepiz N."/>
            <person name="Abreu-Goodger C."/>
            <person name="Machado C.A."/>
            <person name="Markow T.A."/>
        </authorList>
    </citation>
    <scope>NUCLEOTIDE SEQUENCE [LARGE SCALE GENOMIC DNA]</scope>
</reference>
<evidence type="ECO:0000313" key="4">
    <source>
        <dbReference type="Proteomes" id="UP000694904"/>
    </source>
</evidence>
<feature type="compositionally biased region" description="Low complexity" evidence="2">
    <location>
        <begin position="442"/>
        <end position="455"/>
    </location>
</feature>
<evidence type="ECO:0000256" key="2">
    <source>
        <dbReference type="SAM" id="MobiDB-lite"/>
    </source>
</evidence>
<dbReference type="InterPro" id="IPR029058">
    <property type="entry name" value="AB_hydrolase_fold"/>
</dbReference>
<gene>
    <name evidence="5" type="primary">LOC108616592</name>
</gene>